<accession>A0A6J4ND67</accession>
<proteinExistence type="predicted"/>
<evidence type="ECO:0000256" key="1">
    <source>
        <dbReference type="SAM" id="Coils"/>
    </source>
</evidence>
<feature type="coiled-coil region" evidence="1">
    <location>
        <begin position="60"/>
        <end position="154"/>
    </location>
</feature>
<evidence type="ECO:0000313" key="2">
    <source>
        <dbReference type="EMBL" id="CAA9384647.1"/>
    </source>
</evidence>
<reference evidence="2" key="1">
    <citation type="submission" date="2020-02" db="EMBL/GenBank/DDBJ databases">
        <authorList>
            <person name="Meier V. D."/>
        </authorList>
    </citation>
    <scope>NUCLEOTIDE SEQUENCE</scope>
    <source>
        <strain evidence="2">AVDCRST_MAG21</strain>
    </source>
</reference>
<dbReference type="AlphaFoldDB" id="A0A6J4ND67"/>
<gene>
    <name evidence="2" type="ORF">AVDCRST_MAG21-1915</name>
</gene>
<organism evidence="2">
    <name type="scientific">uncultured Nocardioidaceae bacterium</name>
    <dbReference type="NCBI Taxonomy" id="253824"/>
    <lineage>
        <taxon>Bacteria</taxon>
        <taxon>Bacillati</taxon>
        <taxon>Actinomycetota</taxon>
        <taxon>Actinomycetes</taxon>
        <taxon>Propionibacteriales</taxon>
        <taxon>Nocardioidaceae</taxon>
        <taxon>environmental samples</taxon>
    </lineage>
</organism>
<dbReference type="EMBL" id="CADCUL010000168">
    <property type="protein sequence ID" value="CAA9384647.1"/>
    <property type="molecule type" value="Genomic_DNA"/>
</dbReference>
<name>A0A6J4ND67_9ACTN</name>
<protein>
    <submittedName>
        <fullName evidence="2">Uncharacterized protein</fullName>
    </submittedName>
</protein>
<keyword evidence="1" id="KW-0175">Coiled coil</keyword>
<sequence length="228" mass="24582">MPEPSRHRRPSTRTVFAVVLLVIAGLVLLTALVLASAAALLVAAVSSYAAGVAGTRMLAAELAQSRRDAARSRAEQAQADTARAQVIAGQHRRAIAELGRRLGQVESVATSLRAELTSAEEQVSDTTRRMLRESRRASARMASLQSSLDRLNHELAERTTALGEVTARLAAREDMLATDDMLATWDGMEDLPQAMDPAEDPDHAAAGVVDLMTWEQRATPTSPRRKHA</sequence>